<dbReference type="Proteomes" id="UP000479241">
    <property type="component" value="Unassembled WGS sequence"/>
</dbReference>
<dbReference type="AlphaFoldDB" id="A0A6L9W5Z5"/>
<dbReference type="PANTHER" id="PTHR10983">
    <property type="entry name" value="1-ACYLGLYCEROL-3-PHOSPHATE ACYLTRANSFERASE-RELATED"/>
    <property type="match status" value="1"/>
</dbReference>
<organism evidence="3 4">
    <name type="scientific">Blastococcus saxobsidens</name>
    <dbReference type="NCBI Taxonomy" id="138336"/>
    <lineage>
        <taxon>Bacteria</taxon>
        <taxon>Bacillati</taxon>
        <taxon>Actinomycetota</taxon>
        <taxon>Actinomycetes</taxon>
        <taxon>Geodermatophilales</taxon>
        <taxon>Geodermatophilaceae</taxon>
        <taxon>Blastococcus</taxon>
    </lineage>
</organism>
<evidence type="ECO:0000259" key="2">
    <source>
        <dbReference type="SMART" id="SM00563"/>
    </source>
</evidence>
<name>A0A6L9W5Z5_9ACTN</name>
<gene>
    <name evidence="3" type="ORF">GCU60_13970</name>
</gene>
<dbReference type="GO" id="GO:0012505">
    <property type="term" value="C:endomembrane system"/>
    <property type="evidence" value="ECO:0007669"/>
    <property type="project" value="TreeGrafter"/>
</dbReference>
<keyword evidence="1" id="KW-0812">Transmembrane</keyword>
<dbReference type="EMBL" id="JAAGWG010000022">
    <property type="protein sequence ID" value="NEK86850.1"/>
    <property type="molecule type" value="Genomic_DNA"/>
</dbReference>
<keyword evidence="3" id="KW-0012">Acyltransferase</keyword>
<comment type="caution">
    <text evidence="3">The sequence shown here is derived from an EMBL/GenBank/DDBJ whole genome shotgun (WGS) entry which is preliminary data.</text>
</comment>
<feature type="domain" description="Phospholipid/glycerol acyltransferase" evidence="2">
    <location>
        <begin position="133"/>
        <end position="281"/>
    </location>
</feature>
<feature type="transmembrane region" description="Helical" evidence="1">
    <location>
        <begin position="46"/>
        <end position="76"/>
    </location>
</feature>
<keyword evidence="3" id="KW-0808">Transferase</keyword>
<dbReference type="InterPro" id="IPR002123">
    <property type="entry name" value="Plipid/glycerol_acylTrfase"/>
</dbReference>
<accession>A0A6L9W5Z5</accession>
<protein>
    <submittedName>
        <fullName evidence="3">Lysophospholipid acyltransferase family protein</fullName>
    </submittedName>
</protein>
<dbReference type="PANTHER" id="PTHR10983:SF16">
    <property type="entry name" value="LYSOCARDIOLIPIN ACYLTRANSFERASE 1"/>
    <property type="match status" value="1"/>
</dbReference>
<proteinExistence type="predicted"/>
<evidence type="ECO:0000256" key="1">
    <source>
        <dbReference type="SAM" id="Phobius"/>
    </source>
</evidence>
<evidence type="ECO:0000313" key="4">
    <source>
        <dbReference type="Proteomes" id="UP000479241"/>
    </source>
</evidence>
<sequence>MLPPRGVRRLSGPLLLAVLVAAVVSLPLLVVVAAIASAFLPGRWRALRLLCFALVYLALEVAGLLAAAVLWVGCGLGRRLDTPRARAAHYTVLRLGLDVLMRAAQRLFALRLVTDGTSWSPLDDGVPGSTNAMVVLSRHAGPGDSFLLVHTLMNRDHLRRPRIVLKDALQWDPLLDVYLNRLPNHFVRAERSGSRSSPEAIADLARDLGEEDALLIFPEGANFTPQRRFRAIQRLRARSLASAVRRAEELRHLLPPRPAGVAAALRAAPHADVVLVAHTGLEHLSTVRDVWRALPMDKTLHLRWWFVPAAEVPREDAELTDWLYRWWATVDDWIDTTRQQEATPSRT</sequence>
<reference evidence="3 4" key="1">
    <citation type="submission" date="2019-12" db="EMBL/GenBank/DDBJ databases">
        <title>the WGS of Blastococcus saxobsidens 67B17.</title>
        <authorList>
            <person name="Jiang Z."/>
        </authorList>
    </citation>
    <scope>NUCLEOTIDE SEQUENCE [LARGE SCALE GENOMIC DNA]</scope>
    <source>
        <strain evidence="3 4">67B17</strain>
    </source>
</reference>
<dbReference type="RefSeq" id="WP_163206232.1">
    <property type="nucleotide sequence ID" value="NZ_JAAGWG010000022.1"/>
</dbReference>
<dbReference type="Pfam" id="PF01553">
    <property type="entry name" value="Acyltransferase"/>
    <property type="match status" value="1"/>
</dbReference>
<dbReference type="SMART" id="SM00563">
    <property type="entry name" value="PlsC"/>
    <property type="match status" value="1"/>
</dbReference>
<keyword evidence="1" id="KW-0472">Membrane</keyword>
<evidence type="ECO:0000313" key="3">
    <source>
        <dbReference type="EMBL" id="NEK86850.1"/>
    </source>
</evidence>
<dbReference type="GO" id="GO:0016746">
    <property type="term" value="F:acyltransferase activity"/>
    <property type="evidence" value="ECO:0007669"/>
    <property type="project" value="UniProtKB-KW"/>
</dbReference>
<dbReference type="CDD" id="cd07990">
    <property type="entry name" value="LPLAT_LCLAT1-like"/>
    <property type="match status" value="1"/>
</dbReference>
<keyword evidence="1" id="KW-1133">Transmembrane helix</keyword>
<feature type="transmembrane region" description="Helical" evidence="1">
    <location>
        <begin position="12"/>
        <end position="40"/>
    </location>
</feature>